<keyword evidence="2" id="KW-0479">Metal-binding</keyword>
<reference evidence="11" key="2">
    <citation type="submission" date="2022-06" db="UniProtKB">
        <authorList>
            <consortium name="EnsemblMetazoa"/>
        </authorList>
    </citation>
    <scope>IDENTIFICATION</scope>
    <source>
        <strain evidence="11">PS312</strain>
    </source>
</reference>
<dbReference type="AlphaFoldDB" id="A0A2A6CT99"/>
<keyword evidence="12" id="KW-1185">Reference proteome</keyword>
<dbReference type="SUPFAM" id="SSF57667">
    <property type="entry name" value="beta-beta-alpha zinc fingers"/>
    <property type="match status" value="5"/>
</dbReference>
<keyword evidence="6" id="KW-0805">Transcription regulation</keyword>
<evidence type="ECO:0000256" key="8">
    <source>
        <dbReference type="ARBA" id="ARBA00023163"/>
    </source>
</evidence>
<feature type="compositionally biased region" description="Basic and acidic residues" evidence="10">
    <location>
        <begin position="450"/>
        <end position="469"/>
    </location>
</feature>
<dbReference type="InterPro" id="IPR036236">
    <property type="entry name" value="Znf_C2H2_sf"/>
</dbReference>
<dbReference type="FunFam" id="3.30.160.60:FF:000325">
    <property type="entry name" value="ZFP90 zinc finger protein"/>
    <property type="match status" value="1"/>
</dbReference>
<protein>
    <submittedName>
        <fullName evidence="11">Zinc finger protein</fullName>
    </submittedName>
</protein>
<evidence type="ECO:0000313" key="12">
    <source>
        <dbReference type="Proteomes" id="UP000005239"/>
    </source>
</evidence>
<evidence type="ECO:0000256" key="1">
    <source>
        <dbReference type="ARBA" id="ARBA00004123"/>
    </source>
</evidence>
<dbReference type="SMART" id="SM00451">
    <property type="entry name" value="ZnF_U1"/>
    <property type="match status" value="3"/>
</dbReference>
<evidence type="ECO:0000256" key="7">
    <source>
        <dbReference type="ARBA" id="ARBA00023125"/>
    </source>
</evidence>
<evidence type="ECO:0000256" key="6">
    <source>
        <dbReference type="ARBA" id="ARBA00023015"/>
    </source>
</evidence>
<dbReference type="Pfam" id="PF00096">
    <property type="entry name" value="zf-C2H2"/>
    <property type="match status" value="6"/>
</dbReference>
<evidence type="ECO:0000256" key="5">
    <source>
        <dbReference type="ARBA" id="ARBA00022833"/>
    </source>
</evidence>
<evidence type="ECO:0000256" key="10">
    <source>
        <dbReference type="SAM" id="MobiDB-lite"/>
    </source>
</evidence>
<gene>
    <name evidence="11" type="primary">WBGene00277496</name>
</gene>
<dbReference type="PANTHER" id="PTHR24393:SF163">
    <property type="entry name" value="GASTRULA ZINC FINGER PROTEIN XLCGF7.1-LIKE"/>
    <property type="match status" value="1"/>
</dbReference>
<keyword evidence="4" id="KW-0863">Zinc-finger</keyword>
<keyword evidence="9" id="KW-0539">Nucleus</keyword>
<evidence type="ECO:0000256" key="9">
    <source>
        <dbReference type="ARBA" id="ARBA00023242"/>
    </source>
</evidence>
<dbReference type="InterPro" id="IPR013087">
    <property type="entry name" value="Znf_C2H2_type"/>
</dbReference>
<sequence length="498" mass="59072">MEVKKEMEEDEERSLKFNEESLQLASAVLEKGRLLLEKWENKRNTMPFDHISKMHENLENAINWMNSRQSNSSVKMVFVRTIKDEEMSDDFSSLEMDENGSNLDGSDDEENVQQRSDGFEVEAKNKYQFRKKFECKICNKTFTNGHMQKSHMNKHLANDDPRKKKFQCDLCPKTYFDNNQLRNHKTCHLGDFRRSSKEVRDLWKNSIFCRCISLSQKNEFIWVTNDDPRKKQYECETCNKIFWSSGDLRKHALTHLDDNDPHKKRFECDTCHKSFSTKDELRRHEKIHSEDIEEHKPYQCDICEQRFASSSYLNVHKRKHLAPGDPNKKKYKCEIDGCGKEYSNPGSFSMHKRTHMNDESERLPHKCDICGKRFSTPYKLREHKNRHLEHEVIKRKPFQCDECDERFTSDVKLQFHKCTHLVNEQGRFECDVCGKSFSLNPTLKKHKKEKHDEKGKDTMEKYLENRTKTIELNSRGSFDHTKSTDEDSSDIEESEDAN</sequence>
<dbReference type="GO" id="GO:0003700">
    <property type="term" value="F:DNA-binding transcription factor activity"/>
    <property type="evidence" value="ECO:0000318"/>
    <property type="project" value="GO_Central"/>
</dbReference>
<reference evidence="12" key="1">
    <citation type="journal article" date="2008" name="Nat. Genet.">
        <title>The Pristionchus pacificus genome provides a unique perspective on nematode lifestyle and parasitism.</title>
        <authorList>
            <person name="Dieterich C."/>
            <person name="Clifton S.W."/>
            <person name="Schuster L.N."/>
            <person name="Chinwalla A."/>
            <person name="Delehaunty K."/>
            <person name="Dinkelacker I."/>
            <person name="Fulton L."/>
            <person name="Fulton R."/>
            <person name="Godfrey J."/>
            <person name="Minx P."/>
            <person name="Mitreva M."/>
            <person name="Roeseler W."/>
            <person name="Tian H."/>
            <person name="Witte H."/>
            <person name="Yang S.P."/>
            <person name="Wilson R.K."/>
            <person name="Sommer R.J."/>
        </authorList>
    </citation>
    <scope>NUCLEOTIDE SEQUENCE [LARGE SCALE GENOMIC DNA]</scope>
    <source>
        <strain evidence="12">PS312</strain>
    </source>
</reference>
<dbReference type="Pfam" id="PF13912">
    <property type="entry name" value="zf-C2H2_6"/>
    <property type="match status" value="1"/>
</dbReference>
<feature type="region of interest" description="Disordered" evidence="10">
    <location>
        <begin position="444"/>
        <end position="498"/>
    </location>
</feature>
<dbReference type="GO" id="GO:0006357">
    <property type="term" value="P:regulation of transcription by RNA polymerase II"/>
    <property type="evidence" value="ECO:0000318"/>
    <property type="project" value="GO_Central"/>
</dbReference>
<organism evidence="11 12">
    <name type="scientific">Pristionchus pacificus</name>
    <name type="common">Parasitic nematode worm</name>
    <dbReference type="NCBI Taxonomy" id="54126"/>
    <lineage>
        <taxon>Eukaryota</taxon>
        <taxon>Metazoa</taxon>
        <taxon>Ecdysozoa</taxon>
        <taxon>Nematoda</taxon>
        <taxon>Chromadorea</taxon>
        <taxon>Rhabditida</taxon>
        <taxon>Rhabditina</taxon>
        <taxon>Diplogasteromorpha</taxon>
        <taxon>Diplogasteroidea</taxon>
        <taxon>Neodiplogasteridae</taxon>
        <taxon>Pristionchus</taxon>
    </lineage>
</organism>
<dbReference type="GO" id="GO:0008270">
    <property type="term" value="F:zinc ion binding"/>
    <property type="evidence" value="ECO:0007669"/>
    <property type="project" value="UniProtKB-KW"/>
</dbReference>
<dbReference type="Gene3D" id="3.30.160.60">
    <property type="entry name" value="Classic Zinc Finger"/>
    <property type="match status" value="7"/>
</dbReference>
<keyword evidence="5" id="KW-0862">Zinc</keyword>
<accession>A0A8R1YXZ0</accession>
<evidence type="ECO:0000256" key="3">
    <source>
        <dbReference type="ARBA" id="ARBA00022737"/>
    </source>
</evidence>
<dbReference type="FunFam" id="3.30.160.60:FF:000100">
    <property type="entry name" value="Zinc finger 45-like"/>
    <property type="match status" value="1"/>
</dbReference>
<keyword evidence="7" id="KW-0238">DNA-binding</keyword>
<feature type="compositionally biased region" description="Acidic residues" evidence="10">
    <location>
        <begin position="486"/>
        <end position="498"/>
    </location>
</feature>
<dbReference type="PROSITE" id="PS50157">
    <property type="entry name" value="ZINC_FINGER_C2H2_2"/>
    <property type="match status" value="9"/>
</dbReference>
<evidence type="ECO:0000256" key="4">
    <source>
        <dbReference type="ARBA" id="ARBA00022771"/>
    </source>
</evidence>
<dbReference type="FunFam" id="3.30.160.60:FF:004979">
    <property type="match status" value="1"/>
</dbReference>
<proteinExistence type="predicted"/>
<dbReference type="EnsemblMetazoa" id="PPA39127.1">
    <property type="protein sequence ID" value="PPA39127.1"/>
    <property type="gene ID" value="WBGene00277496"/>
</dbReference>
<comment type="subcellular location">
    <subcellularLocation>
        <location evidence="1">Nucleus</location>
    </subcellularLocation>
</comment>
<dbReference type="SMART" id="SM00355">
    <property type="entry name" value="ZnF_C2H2"/>
    <property type="match status" value="9"/>
</dbReference>
<dbReference type="GO" id="GO:0005634">
    <property type="term" value="C:nucleus"/>
    <property type="evidence" value="ECO:0007669"/>
    <property type="project" value="UniProtKB-SubCell"/>
</dbReference>
<feature type="region of interest" description="Disordered" evidence="10">
    <location>
        <begin position="89"/>
        <end position="117"/>
    </location>
</feature>
<accession>A0A2A6CT99</accession>
<dbReference type="OrthoDB" id="5781702at2759"/>
<name>A0A2A6CT99_PRIPA</name>
<keyword evidence="8" id="KW-0804">Transcription</keyword>
<keyword evidence="3" id="KW-0677">Repeat</keyword>
<evidence type="ECO:0000256" key="2">
    <source>
        <dbReference type="ARBA" id="ARBA00022723"/>
    </source>
</evidence>
<dbReference type="PANTHER" id="PTHR24393">
    <property type="entry name" value="ZINC FINGER PROTEIN"/>
    <property type="match status" value="1"/>
</dbReference>
<dbReference type="PROSITE" id="PS00028">
    <property type="entry name" value="ZINC_FINGER_C2H2_1"/>
    <property type="match status" value="9"/>
</dbReference>
<dbReference type="InterPro" id="IPR003604">
    <property type="entry name" value="Matrin/U1-like-C_Znf_C2H2"/>
</dbReference>
<dbReference type="Proteomes" id="UP000005239">
    <property type="component" value="Unassembled WGS sequence"/>
</dbReference>
<evidence type="ECO:0000313" key="11">
    <source>
        <dbReference type="EnsemblMetazoa" id="PPA39127.1"/>
    </source>
</evidence>
<dbReference type="GO" id="GO:0000978">
    <property type="term" value="F:RNA polymerase II cis-regulatory region sequence-specific DNA binding"/>
    <property type="evidence" value="ECO:0000318"/>
    <property type="project" value="GO_Central"/>
</dbReference>